<dbReference type="PANTHER" id="PTHR43798">
    <property type="entry name" value="MONOACYLGLYCEROL LIPASE"/>
    <property type="match status" value="1"/>
</dbReference>
<name>A0A941D8A4_9MICO</name>
<dbReference type="GO" id="GO:0016020">
    <property type="term" value="C:membrane"/>
    <property type="evidence" value="ECO:0007669"/>
    <property type="project" value="TreeGrafter"/>
</dbReference>
<sequence length="323" mass="33193">MTPTEPTFALELPEGHLAVHDLVAGPVDPEAPVVLAAHGITANGLSWQRVADELGRRRPGAVRVLAPDLRGRAASADAAGPYGLGVHADDLAAVASAFAARPVLVGHSMGGFVTALAAARYPDRFGGVVLVDGGLAFPAPADLDVDAALAAVLGPAMERLSMRFADEDEYLAFWDAHPAIGPVLRGPAGEAVRRYVLHDLVAAGGADRGDADAGSAEDAGAGWRSSCVLDAVRQDGADVLADPEAHAAARVAVGHGLPVELVWAHRGLQDEPQGLYDDGRLAALDLPDALRTTGVDTNHYAVILEEEAVAAVADAVERVLDAG</sequence>
<evidence type="ECO:0000259" key="1">
    <source>
        <dbReference type="Pfam" id="PF00561"/>
    </source>
</evidence>
<dbReference type="InterPro" id="IPR029058">
    <property type="entry name" value="AB_hydrolase_fold"/>
</dbReference>
<dbReference type="SUPFAM" id="SSF53474">
    <property type="entry name" value="alpha/beta-Hydrolases"/>
    <property type="match status" value="1"/>
</dbReference>
<dbReference type="InterPro" id="IPR050266">
    <property type="entry name" value="AB_hydrolase_sf"/>
</dbReference>
<comment type="caution">
    <text evidence="2">The sequence shown here is derived from an EMBL/GenBank/DDBJ whole genome shotgun (WGS) entry which is preliminary data.</text>
</comment>
<evidence type="ECO:0000313" key="3">
    <source>
        <dbReference type="Proteomes" id="UP000677016"/>
    </source>
</evidence>
<keyword evidence="2" id="KW-0378">Hydrolase</keyword>
<dbReference type="PRINTS" id="PR00111">
    <property type="entry name" value="ABHYDROLASE"/>
</dbReference>
<dbReference type="Pfam" id="PF00561">
    <property type="entry name" value="Abhydrolase_1"/>
    <property type="match status" value="1"/>
</dbReference>
<gene>
    <name evidence="2" type="ORF">KC207_11705</name>
</gene>
<dbReference type="PANTHER" id="PTHR43798:SF33">
    <property type="entry name" value="HYDROLASE, PUTATIVE (AFU_ORTHOLOGUE AFUA_2G14860)-RELATED"/>
    <property type="match status" value="1"/>
</dbReference>
<organism evidence="2 3">
    <name type="scientific">Phycicoccus avicenniae</name>
    <dbReference type="NCBI Taxonomy" id="2828860"/>
    <lineage>
        <taxon>Bacteria</taxon>
        <taxon>Bacillati</taxon>
        <taxon>Actinomycetota</taxon>
        <taxon>Actinomycetes</taxon>
        <taxon>Micrococcales</taxon>
        <taxon>Intrasporangiaceae</taxon>
        <taxon>Phycicoccus</taxon>
    </lineage>
</organism>
<dbReference type="Proteomes" id="UP000677016">
    <property type="component" value="Unassembled WGS sequence"/>
</dbReference>
<dbReference type="GO" id="GO:0016787">
    <property type="term" value="F:hydrolase activity"/>
    <property type="evidence" value="ECO:0007669"/>
    <property type="project" value="UniProtKB-KW"/>
</dbReference>
<dbReference type="AlphaFoldDB" id="A0A941D8A4"/>
<keyword evidence="3" id="KW-1185">Reference proteome</keyword>
<dbReference type="InterPro" id="IPR000073">
    <property type="entry name" value="AB_hydrolase_1"/>
</dbReference>
<protein>
    <submittedName>
        <fullName evidence="2">Alpha/beta fold hydrolase</fullName>
    </submittedName>
</protein>
<accession>A0A941D8A4</accession>
<feature type="domain" description="AB hydrolase-1" evidence="1">
    <location>
        <begin position="32"/>
        <end position="143"/>
    </location>
</feature>
<dbReference type="RefSeq" id="WP_211603241.1">
    <property type="nucleotide sequence ID" value="NZ_JAGSNF010000017.1"/>
</dbReference>
<evidence type="ECO:0000313" key="2">
    <source>
        <dbReference type="EMBL" id="MBR7743954.1"/>
    </source>
</evidence>
<dbReference type="EMBL" id="JAGSNF010000017">
    <property type="protein sequence ID" value="MBR7743954.1"/>
    <property type="molecule type" value="Genomic_DNA"/>
</dbReference>
<dbReference type="Gene3D" id="3.40.50.1820">
    <property type="entry name" value="alpha/beta hydrolase"/>
    <property type="match status" value="1"/>
</dbReference>
<proteinExistence type="predicted"/>
<reference evidence="2" key="1">
    <citation type="submission" date="2021-04" db="EMBL/GenBank/DDBJ databases">
        <title>Phycicoccus avicenniae sp. nov., a novel endophytic actinomycetes isolated from branch of Avicennia mariana.</title>
        <authorList>
            <person name="Tuo L."/>
        </authorList>
    </citation>
    <scope>NUCLEOTIDE SEQUENCE</scope>
    <source>
        <strain evidence="2">BSK3Z-2</strain>
    </source>
</reference>